<reference evidence="2" key="2">
    <citation type="submission" date="2021-04" db="EMBL/GenBank/DDBJ databases">
        <authorList>
            <person name="Gilroy R."/>
        </authorList>
    </citation>
    <scope>NUCLEOTIDE SEQUENCE</scope>
    <source>
        <strain evidence="2">F6-686</strain>
    </source>
</reference>
<keyword evidence="1" id="KW-0812">Transmembrane</keyword>
<dbReference type="EMBL" id="JAHLFT010000115">
    <property type="protein sequence ID" value="MBU3829185.1"/>
    <property type="molecule type" value="Genomic_DNA"/>
</dbReference>
<feature type="transmembrane region" description="Helical" evidence="1">
    <location>
        <begin position="143"/>
        <end position="164"/>
    </location>
</feature>
<keyword evidence="1" id="KW-0472">Membrane</keyword>
<reference evidence="2" key="1">
    <citation type="journal article" date="2021" name="PeerJ">
        <title>Extensive microbial diversity within the chicken gut microbiome revealed by metagenomics and culture.</title>
        <authorList>
            <person name="Gilroy R."/>
            <person name="Ravi A."/>
            <person name="Getino M."/>
            <person name="Pursley I."/>
            <person name="Horton D.L."/>
            <person name="Alikhan N.F."/>
            <person name="Baker D."/>
            <person name="Gharbi K."/>
            <person name="Hall N."/>
            <person name="Watson M."/>
            <person name="Adriaenssens E.M."/>
            <person name="Foster-Nyarko E."/>
            <person name="Jarju S."/>
            <person name="Secka A."/>
            <person name="Antonio M."/>
            <person name="Oren A."/>
            <person name="Chaudhuri R.R."/>
            <person name="La Ragione R."/>
            <person name="Hildebrand F."/>
            <person name="Pallen M.J."/>
        </authorList>
    </citation>
    <scope>NUCLEOTIDE SEQUENCE</scope>
    <source>
        <strain evidence="2">F6-686</strain>
    </source>
</reference>
<comment type="caution">
    <text evidence="2">The sequence shown here is derived from an EMBL/GenBank/DDBJ whole genome shotgun (WGS) entry which is preliminary data.</text>
</comment>
<keyword evidence="1" id="KW-1133">Transmembrane helix</keyword>
<proteinExistence type="predicted"/>
<evidence type="ECO:0000313" key="3">
    <source>
        <dbReference type="Proteomes" id="UP000823844"/>
    </source>
</evidence>
<accession>A0A9E2KTE5</accession>
<feature type="transmembrane region" description="Helical" evidence="1">
    <location>
        <begin position="170"/>
        <end position="188"/>
    </location>
</feature>
<organism evidence="2 3">
    <name type="scientific">Candidatus Lactobacillus pullistercoris</name>
    <dbReference type="NCBI Taxonomy" id="2838636"/>
    <lineage>
        <taxon>Bacteria</taxon>
        <taxon>Bacillati</taxon>
        <taxon>Bacillota</taxon>
        <taxon>Bacilli</taxon>
        <taxon>Lactobacillales</taxon>
        <taxon>Lactobacillaceae</taxon>
        <taxon>Lactobacillus</taxon>
    </lineage>
</organism>
<feature type="transmembrane region" description="Helical" evidence="1">
    <location>
        <begin position="209"/>
        <end position="228"/>
    </location>
</feature>
<dbReference type="AlphaFoldDB" id="A0A9E2KTE5"/>
<evidence type="ECO:0000313" key="2">
    <source>
        <dbReference type="EMBL" id="MBU3829185.1"/>
    </source>
</evidence>
<gene>
    <name evidence="2" type="ORF">H9806_08755</name>
</gene>
<evidence type="ECO:0000256" key="1">
    <source>
        <dbReference type="SAM" id="Phobius"/>
    </source>
</evidence>
<sequence length="240" mass="27286">MKYFSKIIRIILIFFCGLSIYLLLLSSASLHINNTHEMATILVDKTAKRTENKQLKAGIKFLKDSGLEEVLINGIPKDLTLKFSYADVYHLTSEYDQKGKISAKDLNLKANNKIEKLINNYVVNVINYKLSEESQQVYHLISIYRYSIFAIILVYVLAVVLIWLKRYSASIPLLVGSIVSFGALQYFCREASFALQKQVYEGISIKLDLGIWLGLIIGVLLAVIWPVILKYIKKVESLNA</sequence>
<feature type="transmembrane region" description="Helical" evidence="1">
    <location>
        <begin position="6"/>
        <end position="25"/>
    </location>
</feature>
<name>A0A9E2KTE5_9LACO</name>
<protein>
    <submittedName>
        <fullName evidence="2">Uncharacterized protein</fullName>
    </submittedName>
</protein>
<dbReference type="Proteomes" id="UP000823844">
    <property type="component" value="Unassembled WGS sequence"/>
</dbReference>